<dbReference type="RefSeq" id="WP_206557300.1">
    <property type="nucleotide sequence ID" value="NZ_JAFKDB010000012.1"/>
</dbReference>
<evidence type="ECO:0000313" key="1">
    <source>
        <dbReference type="EMBL" id="MBN7769920.1"/>
    </source>
</evidence>
<comment type="caution">
    <text evidence="1">The sequence shown here is derived from an EMBL/GenBank/DDBJ whole genome shotgun (WGS) entry which is preliminary data.</text>
</comment>
<accession>A0ABS3BDL4</accession>
<evidence type="ECO:0000313" key="2">
    <source>
        <dbReference type="Proteomes" id="UP000664344"/>
    </source>
</evidence>
<reference evidence="1 2" key="1">
    <citation type="submission" date="2021-02" db="EMBL/GenBank/DDBJ databases">
        <title>PHA producing bacteria isolated from coastal sediment in Guangdong, Shenzhen.</title>
        <authorList>
            <person name="Zheng W."/>
            <person name="Yu S."/>
            <person name="Huang Y."/>
        </authorList>
    </citation>
    <scope>NUCLEOTIDE SEQUENCE [LARGE SCALE GENOMIC DNA]</scope>
    <source>
        <strain evidence="1 2">TN21-5</strain>
    </source>
</reference>
<keyword evidence="2" id="KW-1185">Reference proteome</keyword>
<organism evidence="1 2">
    <name type="scientific">Marinobacter daepoensis</name>
    <dbReference type="NCBI Taxonomy" id="262077"/>
    <lineage>
        <taxon>Bacteria</taxon>
        <taxon>Pseudomonadati</taxon>
        <taxon>Pseudomonadota</taxon>
        <taxon>Gammaproteobacteria</taxon>
        <taxon>Pseudomonadales</taxon>
        <taxon>Marinobacteraceae</taxon>
        <taxon>Marinobacter</taxon>
    </lineage>
</organism>
<name>A0ABS3BDL4_9GAMM</name>
<dbReference type="Proteomes" id="UP000664344">
    <property type="component" value="Unassembled WGS sequence"/>
</dbReference>
<gene>
    <name evidence="1" type="ORF">JYP53_08415</name>
</gene>
<evidence type="ECO:0008006" key="3">
    <source>
        <dbReference type="Google" id="ProtNLM"/>
    </source>
</evidence>
<protein>
    <recommendedName>
        <fullName evidence="3">Restriction endonuclease subunit S</fullName>
    </recommendedName>
</protein>
<sequence>MTKADKLLGQAYDHLKISGLSDSEKYKKIEDIVAYLDGLNSKATIPPGTTGTISERLCRLGLTGIPNIQIRPFGKAWQWVGDVLLPGHPYDIAVSIKSFKAKERLIASGTGSLLTPTLGWGLFNDPDEWGFDRCNSYLYRGFLAIYMPHKLLMQLEPSQRGIQNFNGTKLLRDLQQFPSDVQSAMNSKNGHRIDLRKI</sequence>
<proteinExistence type="predicted"/>
<dbReference type="EMBL" id="JAFKDB010000012">
    <property type="protein sequence ID" value="MBN7769920.1"/>
    <property type="molecule type" value="Genomic_DNA"/>
</dbReference>